<dbReference type="PANTHER" id="PTHR45713:SF6">
    <property type="entry name" value="F5_8 TYPE C DOMAIN-CONTAINING PROTEIN"/>
    <property type="match status" value="1"/>
</dbReference>
<reference evidence="1 2" key="1">
    <citation type="submission" date="2024-10" db="EMBL/GenBank/DDBJ databases">
        <title>Updated reference genomes for cyclostephanoid diatoms.</title>
        <authorList>
            <person name="Roberts W.R."/>
            <person name="Alverson A.J."/>
        </authorList>
    </citation>
    <scope>NUCLEOTIDE SEQUENCE [LARGE SCALE GENOMIC DNA]</scope>
    <source>
        <strain evidence="1 2">AJA010-31</strain>
    </source>
</reference>
<dbReference type="EMBL" id="JALLPJ020000595">
    <property type="protein sequence ID" value="KAL3787821.1"/>
    <property type="molecule type" value="Genomic_DNA"/>
</dbReference>
<dbReference type="SUPFAM" id="SSF49785">
    <property type="entry name" value="Galactose-binding domain-like"/>
    <property type="match status" value="1"/>
</dbReference>
<dbReference type="Proteomes" id="UP001530400">
    <property type="component" value="Unassembled WGS sequence"/>
</dbReference>
<comment type="caution">
    <text evidence="1">The sequence shown here is derived from an EMBL/GenBank/DDBJ whole genome shotgun (WGS) entry which is preliminary data.</text>
</comment>
<dbReference type="PANTHER" id="PTHR45713">
    <property type="entry name" value="FTP DOMAIN-CONTAINING PROTEIN"/>
    <property type="match status" value="1"/>
</dbReference>
<dbReference type="InterPro" id="IPR051941">
    <property type="entry name" value="BG_Antigen-Binding_Lectin"/>
</dbReference>
<protein>
    <recommendedName>
        <fullName evidence="3">Fucolectin tachylectin-4 pentraxin-1 domain-containing protein</fullName>
    </recommendedName>
</protein>
<name>A0ABD3PKG0_9STRA</name>
<dbReference type="AlphaFoldDB" id="A0ABD3PKG0"/>
<accession>A0ABD3PKG0</accession>
<evidence type="ECO:0008006" key="3">
    <source>
        <dbReference type="Google" id="ProtNLM"/>
    </source>
</evidence>
<organism evidence="1 2">
    <name type="scientific">Cyclotella atomus</name>
    <dbReference type="NCBI Taxonomy" id="382360"/>
    <lineage>
        <taxon>Eukaryota</taxon>
        <taxon>Sar</taxon>
        <taxon>Stramenopiles</taxon>
        <taxon>Ochrophyta</taxon>
        <taxon>Bacillariophyta</taxon>
        <taxon>Coscinodiscophyceae</taxon>
        <taxon>Thalassiosirophycidae</taxon>
        <taxon>Stephanodiscales</taxon>
        <taxon>Stephanodiscaceae</taxon>
        <taxon>Cyclotella</taxon>
    </lineage>
</organism>
<keyword evidence="2" id="KW-1185">Reference proteome</keyword>
<dbReference type="Gene3D" id="2.60.120.260">
    <property type="entry name" value="Galactose-binding domain-like"/>
    <property type="match status" value="1"/>
</dbReference>
<proteinExistence type="predicted"/>
<gene>
    <name evidence="1" type="ORF">ACHAWO_012293</name>
</gene>
<dbReference type="InterPro" id="IPR008979">
    <property type="entry name" value="Galactose-bd-like_sf"/>
</dbReference>
<evidence type="ECO:0000313" key="2">
    <source>
        <dbReference type="Proteomes" id="UP001530400"/>
    </source>
</evidence>
<evidence type="ECO:0000313" key="1">
    <source>
        <dbReference type="EMBL" id="KAL3787821.1"/>
    </source>
</evidence>
<sequence length="311" mass="34350">MHYLVCAHPSKKTIKRALQAASYKRYNELDGRDDRDYSHKCLLCFMTASDLAYVLWQFCNSYEDCVGDGRSRSAKRIRLSSTTGEVLQMFEFQVISSGANVAINKVATQSSTYNNQASYRPSKAIDGDSPTFCHTQSGDSNSTAYWEVLLDKSVTLMKSEFSTDIGVVTTTRSLGNTCRELLITETFSPSSTVSADKLRVRATTGEQLQMFEVQIYASGSNVAPQGSASQPFDYNSKFAAHKAIDSSNSTFSNTTDSNAWQEVQLNKAVEVEKLVILDHYCQGYADSPGCLCRLSNAMVTLFSNNLTVATR</sequence>